<feature type="transmembrane region" description="Helical" evidence="1">
    <location>
        <begin position="159"/>
        <end position="176"/>
    </location>
</feature>
<gene>
    <name evidence="2" type="ORF">E4A49_09835</name>
</gene>
<name>A0ABY2K180_9MICC</name>
<dbReference type="Proteomes" id="UP000297477">
    <property type="component" value="Unassembled WGS sequence"/>
</dbReference>
<keyword evidence="1" id="KW-1133">Transmembrane helix</keyword>
<dbReference type="RefSeq" id="WP_067188542.1">
    <property type="nucleotide sequence ID" value="NZ_CP126965.1"/>
</dbReference>
<accession>A0ABY2K180</accession>
<sequence length="471" mass="48389">MSGPRGRALVPSLATALAVTALVCWTFWNDRHASGGWLTSTLVITADLAVTVGGCAGAALLAWLVSPLHAPRHRDAPLLSARTPLARLRFAVSRSAVWSAAVLLLSLSSAVGISAATVGLWADGMDLLAVAARLVSAWAWLTALCLVGAAVGRWVPARLAPAVAGVLAYATFVAATRPSGTSWAHAARLLSLDGQSAWHDVAPSPLASGLRLLLAVLVAAALVGIAVGSLPTTALASGAALALVITAAPAAAPVTPERLERGETGPLYTATSQARVCARDASAEGEVLTVCGGLPESGALATHARQVRESAAALPAALRPEHVTTSPEEAAEGRSLLVPLPQDGGPTGGAGTAAAVDRELARAVFERPCLPTEEELAGGSPEVLERLASERVTARTVLYYAHGVLRGHRPAEFRDSFAPPVDQLEGGAEVAARAEAFAALSEGERDAWWREHLPAVQGCTLTLDELPQASR</sequence>
<feature type="transmembrane region" description="Helical" evidence="1">
    <location>
        <begin position="127"/>
        <end position="152"/>
    </location>
</feature>
<organism evidence="2 3">
    <name type="scientific">Micrococcus lylae</name>
    <dbReference type="NCBI Taxonomy" id="1273"/>
    <lineage>
        <taxon>Bacteria</taxon>
        <taxon>Bacillati</taxon>
        <taxon>Actinomycetota</taxon>
        <taxon>Actinomycetes</taxon>
        <taxon>Micrococcales</taxon>
        <taxon>Micrococcaceae</taxon>
        <taxon>Micrococcus</taxon>
    </lineage>
</organism>
<feature type="transmembrane region" description="Helical" evidence="1">
    <location>
        <begin position="234"/>
        <end position="252"/>
    </location>
</feature>
<protein>
    <submittedName>
        <fullName evidence="2">Uncharacterized protein</fullName>
    </submittedName>
</protein>
<keyword evidence="1" id="KW-0472">Membrane</keyword>
<keyword evidence="1" id="KW-0812">Transmembrane</keyword>
<evidence type="ECO:0000313" key="2">
    <source>
        <dbReference type="EMBL" id="TFH98169.1"/>
    </source>
</evidence>
<evidence type="ECO:0000313" key="3">
    <source>
        <dbReference type="Proteomes" id="UP000297477"/>
    </source>
</evidence>
<feature type="transmembrane region" description="Helical" evidence="1">
    <location>
        <begin position="208"/>
        <end position="227"/>
    </location>
</feature>
<reference evidence="2 3" key="1">
    <citation type="submission" date="2019-03" db="EMBL/GenBank/DDBJ databases">
        <title>Reclassification of Micrococcus aloeverae and Micrococcus yunnanensis as later heterotypic synonyms of Micrococcus luteus.</title>
        <authorList>
            <person name="Huang C.-H."/>
        </authorList>
    </citation>
    <scope>NUCLEOTIDE SEQUENCE [LARGE SCALE GENOMIC DNA]</scope>
    <source>
        <strain evidence="2 3">BCRC 12151</strain>
    </source>
</reference>
<proteinExistence type="predicted"/>
<comment type="caution">
    <text evidence="2">The sequence shown here is derived from an EMBL/GenBank/DDBJ whole genome shotgun (WGS) entry which is preliminary data.</text>
</comment>
<evidence type="ECO:0000256" key="1">
    <source>
        <dbReference type="SAM" id="Phobius"/>
    </source>
</evidence>
<feature type="transmembrane region" description="Helical" evidence="1">
    <location>
        <begin position="9"/>
        <end position="28"/>
    </location>
</feature>
<feature type="transmembrane region" description="Helical" evidence="1">
    <location>
        <begin position="40"/>
        <end position="65"/>
    </location>
</feature>
<dbReference type="EMBL" id="SPKT01000022">
    <property type="protein sequence ID" value="TFH98169.1"/>
    <property type="molecule type" value="Genomic_DNA"/>
</dbReference>
<keyword evidence="3" id="KW-1185">Reference proteome</keyword>
<feature type="transmembrane region" description="Helical" evidence="1">
    <location>
        <begin position="96"/>
        <end position="121"/>
    </location>
</feature>